<comment type="caution">
    <text evidence="1">The sequence shown here is derived from an EMBL/GenBank/DDBJ whole genome shotgun (WGS) entry which is preliminary data.</text>
</comment>
<protein>
    <submittedName>
        <fullName evidence="1">Uncharacterized protein</fullName>
    </submittedName>
</protein>
<evidence type="ECO:0000313" key="1">
    <source>
        <dbReference type="EMBL" id="GEM49476.1"/>
    </source>
</evidence>
<sequence length="109" mass="12951">MWEWADDSTEQEFFAVNRSMHDRKGPEFPAVCPSCGQQSMHWYCYISRPQKGSVWVWCHSCHQYVHFTGLVPEQWEDLKDLDLTNGLTLDLLNQERDRIDKQVDKFLQS</sequence>
<dbReference type="EMBL" id="BJXB01000035">
    <property type="protein sequence ID" value="GEM49476.1"/>
    <property type="molecule type" value="Genomic_DNA"/>
</dbReference>
<dbReference type="AlphaFoldDB" id="A0A511NAB2"/>
<keyword evidence="2" id="KW-1185">Reference proteome</keyword>
<organism evidence="1 2">
    <name type="scientific">Deinococcus cellulosilyticus (strain DSM 18568 / NBRC 106333 / KACC 11606 / 5516J-15)</name>
    <dbReference type="NCBI Taxonomy" id="1223518"/>
    <lineage>
        <taxon>Bacteria</taxon>
        <taxon>Thermotogati</taxon>
        <taxon>Deinococcota</taxon>
        <taxon>Deinococci</taxon>
        <taxon>Deinococcales</taxon>
        <taxon>Deinococcaceae</taxon>
        <taxon>Deinococcus</taxon>
    </lineage>
</organism>
<name>A0A511NAB2_DEIC1</name>
<proteinExistence type="predicted"/>
<evidence type="ECO:0000313" key="2">
    <source>
        <dbReference type="Proteomes" id="UP000321306"/>
    </source>
</evidence>
<accession>A0A511NAB2</accession>
<gene>
    <name evidence="1" type="ORF">DC3_51110</name>
</gene>
<reference evidence="1 2" key="1">
    <citation type="submission" date="2019-07" db="EMBL/GenBank/DDBJ databases">
        <title>Whole genome shotgun sequence of Deinococcus cellulosilyticus NBRC 106333.</title>
        <authorList>
            <person name="Hosoyama A."/>
            <person name="Uohara A."/>
            <person name="Ohji S."/>
            <person name="Ichikawa N."/>
        </authorList>
    </citation>
    <scope>NUCLEOTIDE SEQUENCE [LARGE SCALE GENOMIC DNA]</scope>
    <source>
        <strain evidence="1 2">NBRC 106333</strain>
    </source>
</reference>
<dbReference type="Proteomes" id="UP000321306">
    <property type="component" value="Unassembled WGS sequence"/>
</dbReference>